<dbReference type="OrthoDB" id="10557315at2759"/>
<feature type="compositionally biased region" description="Basic and acidic residues" evidence="1">
    <location>
        <begin position="64"/>
        <end position="100"/>
    </location>
</feature>
<feature type="compositionally biased region" description="Basic and acidic residues" evidence="1">
    <location>
        <begin position="657"/>
        <end position="684"/>
    </location>
</feature>
<feature type="compositionally biased region" description="Basic and acidic residues" evidence="1">
    <location>
        <begin position="427"/>
        <end position="438"/>
    </location>
</feature>
<feature type="region of interest" description="Disordered" evidence="1">
    <location>
        <begin position="267"/>
        <end position="391"/>
    </location>
</feature>
<feature type="compositionally biased region" description="Polar residues" evidence="1">
    <location>
        <begin position="643"/>
        <end position="656"/>
    </location>
</feature>
<feature type="region of interest" description="Disordered" evidence="1">
    <location>
        <begin position="641"/>
        <end position="686"/>
    </location>
</feature>
<keyword evidence="2" id="KW-1185">Reference proteome</keyword>
<feature type="region of interest" description="Disordered" evidence="1">
    <location>
        <begin position="744"/>
        <end position="975"/>
    </location>
</feature>
<dbReference type="AlphaFoldDB" id="A0A8B8CG09"/>
<feature type="region of interest" description="Disordered" evidence="1">
    <location>
        <begin position="57"/>
        <end position="237"/>
    </location>
</feature>
<protein>
    <submittedName>
        <fullName evidence="3">Uncharacterized protein LOC111118363 isoform X1</fullName>
    </submittedName>
</protein>
<feature type="compositionally biased region" description="Polar residues" evidence="1">
    <location>
        <begin position="880"/>
        <end position="893"/>
    </location>
</feature>
<feature type="compositionally biased region" description="Basic and acidic residues" evidence="1">
    <location>
        <begin position="920"/>
        <end position="936"/>
    </location>
</feature>
<dbReference type="KEGG" id="cvn:111118363"/>
<dbReference type="Proteomes" id="UP000694844">
    <property type="component" value="Chromosome 2"/>
</dbReference>
<evidence type="ECO:0000313" key="2">
    <source>
        <dbReference type="Proteomes" id="UP000694844"/>
    </source>
</evidence>
<feature type="compositionally biased region" description="Basic and acidic residues" evidence="1">
    <location>
        <begin position="947"/>
        <end position="971"/>
    </location>
</feature>
<evidence type="ECO:0000313" key="3">
    <source>
        <dbReference type="RefSeq" id="XP_022313476.1"/>
    </source>
</evidence>
<feature type="compositionally biased region" description="Basic and acidic residues" evidence="1">
    <location>
        <begin position="478"/>
        <end position="487"/>
    </location>
</feature>
<feature type="compositionally biased region" description="Low complexity" evidence="1">
    <location>
        <begin position="338"/>
        <end position="350"/>
    </location>
</feature>
<gene>
    <name evidence="3" type="primary">LOC111118363</name>
</gene>
<dbReference type="GeneID" id="111118363"/>
<sequence>MEEDLVLMDFSVVDECGSEEEGGLEDSHPDDIQVLDEITSSKPSKSADLFEDMVVLDISTSPTRESDDVKKSYSSRRSDRSRRYGDGSSSKERSSRDYKSSSRNGSKNSNEKRYDSRRQDRSSSRESRYKSSSDRGKQTKEKDKKEIEKRSSGKSSQHTPTKDPSKKSQSSGPNDLKKNNEPTKNSISKPLPKVPAKETQKTEKVTVNKEKTTSKTVSKQKEDAEGESENEGITISADDSIFSGMNVSDLSKSDFVTLTVVDEDDNVETHSEIVTSKDTTPESSKSNAAKNIKEPIPSTSKITVGNEDVKTMQNLKVTKVPEKPVSKSSEVKKAPLKSSVKSQSETSSPSAERKTEVEMVVVEDIDKSEKSTSKLKAVSAPPRKSKKESPCNKFKVTEELFTVENMEEKHKQVSIVGVNDLQQKSNTKKEDKPIDQGKKIPSTKRVAKKTEVEKEVEMVVVEDNSKTPKSKSNAISSRSKELNEKKEDLDKFKVKEELFPVRSLERPSKEVNIVGIDEVAKTKDVNTDRRSEMDLVEVVDFNVKDEDSSTDIKEKTSDAEKTEVATTTQGKDVAETKWFEVPREEDEEMEISIMDDLNTGSKASGTSPETDDDDVIEVIFSNGEDEEEVILGSKTDFEKSFAKNGNQTDLSTNVTQDQKEDHNCKERKDSKSEELDEKYIKSENEPEQVIEDGMEIIVLSDTEDENEVESVNQDIGSGCELKSEEKYNVKEVKPKFQGIFAKSLQNPNYIERKGADSEKIQSTEDADDNSPADDKFVAEEPSVPIKDEVLEEEDDLGEIDEEAFLAMMQSEGLTVDEEKQDETEEKSDQLNESSDSTKLLITVSQTSEKRNVKSSEDSQIRSPVDRISSNLAKIRKEMENSSQKSKSSTGVRSSQEKDKARSSRERSKDRGSMSSPKPSRGKEARKSSSREGDLRQVLKSKQSPGSRDLRDVIKERKAKETAESETEKGPIEEAPVDIDEYWDDEEELVEIDTFYDDYRQKKIETVVVVDQALLPKEKEHWGYDTVGEVLRLPIKMKNISIEDLETERARAMLEGFDAFFVDFDSGEGAVYIDNSEMKNMRPFPMLGRIAWFLKENPHVEVECDRAISFLLEEKLKTLGVKKKNQIPKKGLLYIRGIPLHITEEKLANSLRPSKPLFPQSFRKRIG</sequence>
<accession>A0A8B8CG09</accession>
<feature type="region of interest" description="Disordered" evidence="1">
    <location>
        <begin position="463"/>
        <end position="487"/>
    </location>
</feature>
<feature type="compositionally biased region" description="Acidic residues" evidence="1">
    <location>
        <begin position="814"/>
        <end position="825"/>
    </location>
</feature>
<reference evidence="3" key="1">
    <citation type="submission" date="2025-08" db="UniProtKB">
        <authorList>
            <consortium name="RefSeq"/>
        </authorList>
    </citation>
    <scope>IDENTIFICATION</scope>
    <source>
        <tissue evidence="3">Whole sample</tissue>
    </source>
</reference>
<feature type="compositionally biased region" description="Basic and acidic residues" evidence="1">
    <location>
        <begin position="894"/>
        <end position="911"/>
    </location>
</feature>
<name>A0A8B8CG09_CRAVI</name>
<feature type="compositionally biased region" description="Polar residues" evidence="1">
    <location>
        <begin position="830"/>
        <end position="846"/>
    </location>
</feature>
<feature type="compositionally biased region" description="Basic and acidic residues" evidence="1">
    <location>
        <begin position="750"/>
        <end position="762"/>
    </location>
</feature>
<evidence type="ECO:0000256" key="1">
    <source>
        <dbReference type="SAM" id="MobiDB-lite"/>
    </source>
</evidence>
<dbReference type="RefSeq" id="XP_022313476.1">
    <property type="nucleotide sequence ID" value="XM_022457768.1"/>
</dbReference>
<feature type="compositionally biased region" description="Basic and acidic residues" evidence="1">
    <location>
        <begin position="109"/>
        <end position="151"/>
    </location>
</feature>
<feature type="region of interest" description="Disordered" evidence="1">
    <location>
        <begin position="415"/>
        <end position="449"/>
    </location>
</feature>
<feature type="compositionally biased region" description="Basic and acidic residues" evidence="1">
    <location>
        <begin position="195"/>
        <end position="223"/>
    </location>
</feature>
<feature type="region of interest" description="Disordered" evidence="1">
    <location>
        <begin position="546"/>
        <end position="569"/>
    </location>
</feature>
<feature type="compositionally biased region" description="Acidic residues" evidence="1">
    <location>
        <begin position="789"/>
        <end position="803"/>
    </location>
</feature>
<organism evidence="2 3">
    <name type="scientific">Crassostrea virginica</name>
    <name type="common">Eastern oyster</name>
    <dbReference type="NCBI Taxonomy" id="6565"/>
    <lineage>
        <taxon>Eukaryota</taxon>
        <taxon>Metazoa</taxon>
        <taxon>Spiralia</taxon>
        <taxon>Lophotrochozoa</taxon>
        <taxon>Mollusca</taxon>
        <taxon>Bivalvia</taxon>
        <taxon>Autobranchia</taxon>
        <taxon>Pteriomorphia</taxon>
        <taxon>Ostreida</taxon>
        <taxon>Ostreoidea</taxon>
        <taxon>Ostreidae</taxon>
        <taxon>Crassostrea</taxon>
    </lineage>
</organism>
<feature type="compositionally biased region" description="Basic and acidic residues" evidence="1">
    <location>
        <begin position="847"/>
        <end position="859"/>
    </location>
</feature>
<feature type="compositionally biased region" description="Basic and acidic residues" evidence="1">
    <location>
        <begin position="546"/>
        <end position="563"/>
    </location>
</feature>
<feature type="compositionally biased region" description="Basic and acidic residues" evidence="1">
    <location>
        <begin position="319"/>
        <end position="333"/>
    </location>
</feature>
<feature type="compositionally biased region" description="Polar residues" evidence="1">
    <location>
        <begin position="272"/>
        <end position="289"/>
    </location>
</feature>
<proteinExistence type="predicted"/>